<keyword evidence="3" id="KW-0282">Flagellum</keyword>
<dbReference type="HOGENOM" id="CLU_1254489_0_0_7"/>
<dbReference type="PANTHER" id="PTHR36307">
    <property type="entry name" value="FLAGELLA BASAL BODY P-RING FORMATION PROTEIN FLGA"/>
    <property type="match status" value="1"/>
</dbReference>
<comment type="subcellular location">
    <subcellularLocation>
        <location evidence="1">Periplasm</location>
    </subcellularLocation>
</comment>
<keyword evidence="3" id="KW-0966">Cell projection</keyword>
<keyword evidence="3" id="KW-0969">Cilium</keyword>
<evidence type="ECO:0000313" key="3">
    <source>
        <dbReference type="EMBL" id="BAO97472.1"/>
    </source>
</evidence>
<protein>
    <recommendedName>
        <fullName evidence="1">Flagella basal body P-ring formation protein FlgA</fullName>
    </recommendedName>
</protein>
<comment type="similarity">
    <text evidence="1">Belongs to the FlgA family.</text>
</comment>
<proteinExistence type="inferred from homology"/>
<evidence type="ECO:0000259" key="2">
    <source>
        <dbReference type="Pfam" id="PF13144"/>
    </source>
</evidence>
<dbReference type="PANTHER" id="PTHR36307:SF1">
    <property type="entry name" value="FLAGELLA BASAL BODY P-RING FORMATION PROTEIN FLGA"/>
    <property type="match status" value="1"/>
</dbReference>
<accession>A0A060Q027</accession>
<evidence type="ECO:0000313" key="4">
    <source>
        <dbReference type="Proteomes" id="UP000031662"/>
    </source>
</evidence>
<dbReference type="InterPro" id="IPR039246">
    <property type="entry name" value="Flagellar_FlgA"/>
</dbReference>
<organism evidence="3 4">
    <name type="scientific">Helicobacter pylori NY40</name>
    <dbReference type="NCBI Taxonomy" id="1426844"/>
    <lineage>
        <taxon>Bacteria</taxon>
        <taxon>Pseudomonadati</taxon>
        <taxon>Campylobacterota</taxon>
        <taxon>Epsilonproteobacteria</taxon>
        <taxon>Campylobacterales</taxon>
        <taxon>Helicobacteraceae</taxon>
        <taxon>Helicobacter</taxon>
    </lineage>
</organism>
<dbReference type="GO" id="GO:0044780">
    <property type="term" value="P:bacterial-type flagellum assembly"/>
    <property type="evidence" value="ECO:0007669"/>
    <property type="project" value="InterPro"/>
</dbReference>
<sequence>MKILTLFLIGLNALFALDLNALKTEIKEIYLKEYKDLKLEIETINLEIPERFSHASILSYELNASHKLKKDGVVFLRLENEPNLRLPVRYSVIGSMQAFKSISAIKKDENITANNTKKERVLFGALSNPLLEGAIDKVSAKNFIPPDTLLSADKTQALIIVRKNDIITGVYEEGQISIEISLKALENGALNQVIQAKNLESNKILKAKVLSSSKAQIL</sequence>
<comment type="function">
    <text evidence="1">Involved in the assembly process of the P-ring formation. It may associate with FlgF on the rod constituting a structure essential for the P-ring assembly or may act as a modulator protein for the P-ring assembly.</text>
</comment>
<dbReference type="GO" id="GO:0042597">
    <property type="term" value="C:periplasmic space"/>
    <property type="evidence" value="ECO:0007669"/>
    <property type="project" value="UniProtKB-SubCell"/>
</dbReference>
<feature type="domain" description="Flagella basal body P-ring formation protein FlgA SAF" evidence="2">
    <location>
        <begin position="97"/>
        <end position="217"/>
    </location>
</feature>
<dbReference type="AlphaFoldDB" id="A0A060Q027"/>
<dbReference type="InterPro" id="IPR017585">
    <property type="entry name" value="SAF_FlgA"/>
</dbReference>
<dbReference type="NCBIfam" id="TIGR03170">
    <property type="entry name" value="flgA_cterm"/>
    <property type="match status" value="1"/>
</dbReference>
<dbReference type="Proteomes" id="UP000031662">
    <property type="component" value="Chromosome"/>
</dbReference>
<dbReference type="Gene3D" id="2.30.30.760">
    <property type="match status" value="1"/>
</dbReference>
<keyword evidence="1" id="KW-1005">Bacterial flagellum biogenesis</keyword>
<reference evidence="3 4" key="1">
    <citation type="submission" date="2013-11" db="EMBL/GenBank/DDBJ databases">
        <title>Estimation of Helicobacter pylori bacteriophage ecology using H. pylori isolates.</title>
        <authorList>
            <person name="Uchiyama J."/>
            <person name="Takemura-Uchiyama I."/>
            <person name="Ujihara T."/>
            <person name="Matsuzaki S."/>
        </authorList>
    </citation>
    <scope>NUCLEOTIDE SEQUENCE [LARGE SCALE GENOMIC DNA]</scope>
    <source>
        <strain evidence="3 4">NY40</strain>
    </source>
</reference>
<evidence type="ECO:0000256" key="1">
    <source>
        <dbReference type="RuleBase" id="RU362063"/>
    </source>
</evidence>
<dbReference type="RefSeq" id="WP_041050100.1">
    <property type="nucleotide sequence ID" value="NZ_AP014523.1"/>
</dbReference>
<dbReference type="Pfam" id="PF13144">
    <property type="entry name" value="ChapFlgA"/>
    <property type="match status" value="1"/>
</dbReference>
<gene>
    <name evidence="3" type="ORF">NY40_0452</name>
</gene>
<name>A0A060Q027_HELPX</name>
<dbReference type="EMBL" id="AP014523">
    <property type="protein sequence ID" value="BAO97472.1"/>
    <property type="molecule type" value="Genomic_DNA"/>
</dbReference>
<keyword evidence="1" id="KW-0574">Periplasm</keyword>